<dbReference type="InterPro" id="IPR023352">
    <property type="entry name" value="MAPEG-like_dom_sf"/>
</dbReference>
<dbReference type="RefSeq" id="WP_096461793.1">
    <property type="nucleotide sequence ID" value="NZ_AP014936.1"/>
</dbReference>
<dbReference type="AlphaFoldDB" id="A0A1B4V764"/>
<sequence>MNKTAILHPVFVLAAWTGFVLLLVPVARIRAALRGRVMADDFKFGESRSVPSDVSIPNRNYMNLLEVPVLFYVVCLLLYAIAASSPIAVALAWSYVALRVVHSAIHLTYNNVIHRLVAFGASNALLVGLWVVAGYRLFPSVAG</sequence>
<evidence type="ECO:0000256" key="4">
    <source>
        <dbReference type="ARBA" id="ARBA00023136"/>
    </source>
</evidence>
<dbReference type="EMBL" id="AP014936">
    <property type="protein sequence ID" value="BAU49383.1"/>
    <property type="molecule type" value="Genomic_DNA"/>
</dbReference>
<accession>A0A1B4V764</accession>
<feature type="transmembrane region" description="Helical" evidence="5">
    <location>
        <begin position="116"/>
        <end position="138"/>
    </location>
</feature>
<evidence type="ECO:0000256" key="3">
    <source>
        <dbReference type="ARBA" id="ARBA00022989"/>
    </source>
</evidence>
<dbReference type="Gene3D" id="1.20.120.550">
    <property type="entry name" value="Membrane associated eicosanoid/glutathione metabolism-like domain"/>
    <property type="match status" value="1"/>
</dbReference>
<dbReference type="KEGG" id="sva:SVA_2835"/>
<dbReference type="Pfam" id="PF01124">
    <property type="entry name" value="MAPEG"/>
    <property type="match status" value="1"/>
</dbReference>
<keyword evidence="7" id="KW-1185">Reference proteome</keyword>
<keyword evidence="2 5" id="KW-0812">Transmembrane</keyword>
<evidence type="ECO:0000313" key="7">
    <source>
        <dbReference type="Proteomes" id="UP000218899"/>
    </source>
</evidence>
<comment type="subcellular location">
    <subcellularLocation>
        <location evidence="1">Membrane</location>
    </subcellularLocation>
</comment>
<evidence type="ECO:0000256" key="1">
    <source>
        <dbReference type="ARBA" id="ARBA00004370"/>
    </source>
</evidence>
<proteinExistence type="predicted"/>
<reference evidence="6 7" key="1">
    <citation type="submission" date="2015-08" db="EMBL/GenBank/DDBJ databases">
        <title>Complete genome sequence of Sulfurifustis variabilis.</title>
        <authorList>
            <person name="Miura A."/>
            <person name="Kojima H."/>
            <person name="Fukui M."/>
        </authorList>
    </citation>
    <scope>NUCLEOTIDE SEQUENCE [LARGE SCALE GENOMIC DNA]</scope>
    <source>
        <strain evidence="7">skN76</strain>
    </source>
</reference>
<gene>
    <name evidence="6" type="ORF">SVA_2835</name>
</gene>
<dbReference type="OrthoDB" id="328594at2"/>
<dbReference type="GO" id="GO:0016020">
    <property type="term" value="C:membrane"/>
    <property type="evidence" value="ECO:0007669"/>
    <property type="project" value="UniProtKB-SubCell"/>
</dbReference>
<evidence type="ECO:0000256" key="5">
    <source>
        <dbReference type="SAM" id="Phobius"/>
    </source>
</evidence>
<feature type="transmembrane region" description="Helical" evidence="5">
    <location>
        <begin position="69"/>
        <end position="96"/>
    </location>
</feature>
<dbReference type="Proteomes" id="UP000218899">
    <property type="component" value="Chromosome"/>
</dbReference>
<keyword evidence="3 5" id="KW-1133">Transmembrane helix</keyword>
<organism evidence="6 7">
    <name type="scientific">Sulfurifustis variabilis</name>
    <dbReference type="NCBI Taxonomy" id="1675686"/>
    <lineage>
        <taxon>Bacteria</taxon>
        <taxon>Pseudomonadati</taxon>
        <taxon>Pseudomonadota</taxon>
        <taxon>Gammaproteobacteria</taxon>
        <taxon>Acidiferrobacterales</taxon>
        <taxon>Acidiferrobacteraceae</taxon>
        <taxon>Sulfurifustis</taxon>
    </lineage>
</organism>
<dbReference type="InterPro" id="IPR001129">
    <property type="entry name" value="Membr-assoc_MAPEG"/>
</dbReference>
<name>A0A1B4V764_9GAMM</name>
<evidence type="ECO:0000313" key="6">
    <source>
        <dbReference type="EMBL" id="BAU49383.1"/>
    </source>
</evidence>
<keyword evidence="4 5" id="KW-0472">Membrane</keyword>
<dbReference type="SUPFAM" id="SSF161084">
    <property type="entry name" value="MAPEG domain-like"/>
    <property type="match status" value="1"/>
</dbReference>
<feature type="transmembrane region" description="Helical" evidence="5">
    <location>
        <begin position="6"/>
        <end position="26"/>
    </location>
</feature>
<protein>
    <submittedName>
        <fullName evidence="6">Membrane protein</fullName>
    </submittedName>
</protein>
<evidence type="ECO:0000256" key="2">
    <source>
        <dbReference type="ARBA" id="ARBA00022692"/>
    </source>
</evidence>